<dbReference type="AlphaFoldDB" id="A0A0V8JM18"/>
<keyword evidence="2" id="KW-1185">Reference proteome</keyword>
<gene>
    <name evidence="1" type="ORF">AS180_09775</name>
</gene>
<sequence length="92" mass="10318">MPLNAQHQMAILKDILSNHQTDCCGTVSECEQVERLAQAMLANGTANEQVYRTLQNICEYTQTAKSAAHLDQHIETNKQNLSQWVEELSSLS</sequence>
<dbReference type="Proteomes" id="UP000053681">
    <property type="component" value="Unassembled WGS sequence"/>
</dbReference>
<proteinExistence type="predicted"/>
<evidence type="ECO:0000313" key="1">
    <source>
        <dbReference type="EMBL" id="KSU88094.1"/>
    </source>
</evidence>
<dbReference type="GeneID" id="93684050"/>
<evidence type="ECO:0008006" key="3">
    <source>
        <dbReference type="Google" id="ProtNLM"/>
    </source>
</evidence>
<organism evidence="1 2">
    <name type="scientific">Priestia veravalensis</name>
    <dbReference type="NCBI Taxonomy" id="1414648"/>
    <lineage>
        <taxon>Bacteria</taxon>
        <taxon>Bacillati</taxon>
        <taxon>Bacillota</taxon>
        <taxon>Bacilli</taxon>
        <taxon>Bacillales</taxon>
        <taxon>Bacillaceae</taxon>
        <taxon>Priestia</taxon>
    </lineage>
</organism>
<dbReference type="RefSeq" id="WP_025909496.1">
    <property type="nucleotide sequence ID" value="NZ_KQ758645.1"/>
</dbReference>
<name>A0A0V8JM18_9BACI</name>
<dbReference type="Pfam" id="PF14165">
    <property type="entry name" value="YtzH"/>
    <property type="match status" value="1"/>
</dbReference>
<reference evidence="1 2" key="1">
    <citation type="submission" date="2015-11" db="EMBL/GenBank/DDBJ databases">
        <title>Bacillus caseinolyticus sp nov.</title>
        <authorList>
            <person name="Dastager S.G."/>
            <person name="Mawlankar R."/>
        </authorList>
    </citation>
    <scope>NUCLEOTIDE SEQUENCE [LARGE SCALE GENOMIC DNA]</scope>
    <source>
        <strain evidence="1 2">SGD-V-76</strain>
    </source>
</reference>
<evidence type="ECO:0000313" key="2">
    <source>
        <dbReference type="Proteomes" id="UP000053681"/>
    </source>
</evidence>
<dbReference type="EMBL" id="LNQP01000029">
    <property type="protein sequence ID" value="KSU88094.1"/>
    <property type="molecule type" value="Genomic_DNA"/>
</dbReference>
<dbReference type="InterPro" id="IPR025547">
    <property type="entry name" value="YtzH"/>
</dbReference>
<accession>A0A0V8JM18</accession>
<comment type="caution">
    <text evidence="1">The sequence shown here is derived from an EMBL/GenBank/DDBJ whole genome shotgun (WGS) entry which is preliminary data.</text>
</comment>
<protein>
    <recommendedName>
        <fullName evidence="3">YtzH-like protein</fullName>
    </recommendedName>
</protein>